<reference evidence="9" key="2">
    <citation type="journal article" date="2018" name="Environ. Sci. Technol.">
        <title>The Toxicogenome of Hyalella azteca: A Model for Sediment Ecotoxicology and Evolutionary Toxicology.</title>
        <authorList>
            <person name="Poynton H.C."/>
            <person name="Hasenbein S."/>
            <person name="Benoit J.B."/>
            <person name="Sepulveda M.S."/>
            <person name="Poelchau M.F."/>
            <person name="Hughes D.S.T."/>
            <person name="Murali S.C."/>
            <person name="Chen S."/>
            <person name="Glastad K.M."/>
            <person name="Goodisman M.A.D."/>
            <person name="Werren J.H."/>
            <person name="Vineis J.H."/>
            <person name="Bowen J.L."/>
            <person name="Friedrich M."/>
            <person name="Jones J."/>
            <person name="Robertson H.M."/>
            <person name="Feyereisen R."/>
            <person name="Mechler-Hickson A."/>
            <person name="Mathers N."/>
            <person name="Lee C.E."/>
            <person name="Colbourne J.K."/>
            <person name="Biales A."/>
            <person name="Johnston J.S."/>
            <person name="Wellborn G.A."/>
            <person name="Rosendale A.J."/>
            <person name="Cridge A.G."/>
            <person name="Munoz-Torres M.C."/>
            <person name="Bain P.A."/>
            <person name="Manny A.R."/>
            <person name="Major K.M."/>
            <person name="Lambert F.N."/>
            <person name="Vulpe C.D."/>
            <person name="Tuck P."/>
            <person name="Blalock B.J."/>
            <person name="Lin Y.Y."/>
            <person name="Smith M.E."/>
            <person name="Ochoa-Acuna H."/>
            <person name="Chen M.M."/>
            <person name="Childers C.P."/>
            <person name="Qu J."/>
            <person name="Dugan S."/>
            <person name="Lee S.L."/>
            <person name="Chao H."/>
            <person name="Dinh H."/>
            <person name="Han Y."/>
            <person name="Doddapaneni H."/>
            <person name="Worley K.C."/>
            <person name="Muzny D.M."/>
            <person name="Gibbs R.A."/>
            <person name="Richards S."/>
        </authorList>
    </citation>
    <scope>NUCLEOTIDE SEQUENCE</scope>
    <source>
        <strain evidence="9">HAZT.00-mixed</strain>
        <tissue evidence="9">Whole organism</tissue>
    </source>
</reference>
<reference evidence="9" key="1">
    <citation type="submission" date="2014-08" db="EMBL/GenBank/DDBJ databases">
        <authorList>
            <person name="Murali S."/>
            <person name="Richards S."/>
            <person name="Bandaranaike D."/>
            <person name="Bellair M."/>
            <person name="Blankenburg K."/>
            <person name="Chao H."/>
            <person name="Dinh H."/>
            <person name="Doddapaneni H."/>
            <person name="Dugan-Rocha S."/>
            <person name="Elkadiri S."/>
            <person name="Gnanaolivu R."/>
            <person name="Hughes D."/>
            <person name="Lee S."/>
            <person name="Li M."/>
            <person name="Ming W."/>
            <person name="Munidasa M."/>
            <person name="Muniz J."/>
            <person name="Nguyen L."/>
            <person name="Osuji N."/>
            <person name="Pu L.-L."/>
            <person name="Puazo M."/>
            <person name="Skinner E."/>
            <person name="Qu C."/>
            <person name="Quiroz J."/>
            <person name="Raj R."/>
            <person name="Weissenberger G."/>
            <person name="Xin Y."/>
            <person name="Zou X."/>
            <person name="Han Y."/>
            <person name="Worley K."/>
            <person name="Muzny D."/>
            <person name="Gibbs R."/>
        </authorList>
    </citation>
    <scope>NUCLEOTIDE SEQUENCE</scope>
    <source>
        <strain evidence="9">HAZT.00-mixed</strain>
        <tissue evidence="9">Whole organism</tissue>
    </source>
</reference>
<comment type="caution">
    <text evidence="9">The sequence shown here is derived from an EMBL/GenBank/DDBJ whole genome shotgun (WGS) entry which is preliminary data.</text>
</comment>
<evidence type="ECO:0000256" key="5">
    <source>
        <dbReference type="ARBA" id="ARBA00040954"/>
    </source>
</evidence>
<evidence type="ECO:0000256" key="1">
    <source>
        <dbReference type="ARBA" id="ARBA00004123"/>
    </source>
</evidence>
<dbReference type="PROSITE" id="PS50082">
    <property type="entry name" value="WD_REPEATS_2"/>
    <property type="match status" value="1"/>
</dbReference>
<evidence type="ECO:0000256" key="6">
    <source>
        <dbReference type="PROSITE-ProRule" id="PRU00221"/>
    </source>
</evidence>
<dbReference type="GO" id="GO:0005634">
    <property type="term" value="C:nucleus"/>
    <property type="evidence" value="ECO:0007669"/>
    <property type="project" value="UniProtKB-SubCell"/>
</dbReference>
<dbReference type="Proteomes" id="UP000711488">
    <property type="component" value="Unassembled WGS sequence"/>
</dbReference>
<comment type="subcellular location">
    <subcellularLocation>
        <location evidence="2">Cytoplasm</location>
    </subcellularLocation>
    <subcellularLocation>
        <location evidence="1">Nucleus</location>
    </subcellularLocation>
</comment>
<feature type="compositionally biased region" description="Acidic residues" evidence="8">
    <location>
        <begin position="276"/>
        <end position="290"/>
    </location>
</feature>
<dbReference type="PANTHER" id="PTHR19855">
    <property type="entry name" value="WD40 REPEAT PROTEIN 12, 37"/>
    <property type="match status" value="1"/>
</dbReference>
<dbReference type="InterPro" id="IPR001680">
    <property type="entry name" value="WD40_rpt"/>
</dbReference>
<evidence type="ECO:0000256" key="3">
    <source>
        <dbReference type="ARBA" id="ARBA00022490"/>
    </source>
</evidence>
<evidence type="ECO:0000256" key="4">
    <source>
        <dbReference type="ARBA" id="ARBA00023242"/>
    </source>
</evidence>
<keyword evidence="4" id="KW-0539">Nucleus</keyword>
<dbReference type="EMBL" id="JQDR03003648">
    <property type="protein sequence ID" value="KAA0202415.1"/>
    <property type="molecule type" value="Genomic_DNA"/>
</dbReference>
<evidence type="ECO:0000313" key="9">
    <source>
        <dbReference type="EMBL" id="KAA0202415.1"/>
    </source>
</evidence>
<feature type="repeat" description="WD" evidence="6">
    <location>
        <begin position="215"/>
        <end position="247"/>
    </location>
</feature>
<name>A0A6A0HBQ4_HYAAZ</name>
<dbReference type="PANTHER" id="PTHR19855:SF12">
    <property type="entry name" value="WD REPEAT-CONTAINING PROTEIN 37"/>
    <property type="match status" value="1"/>
</dbReference>
<feature type="coiled-coil region" evidence="7">
    <location>
        <begin position="29"/>
        <end position="63"/>
    </location>
</feature>
<feature type="region of interest" description="Disordered" evidence="8">
    <location>
        <begin position="274"/>
        <end position="300"/>
    </location>
</feature>
<dbReference type="InterPro" id="IPR015943">
    <property type="entry name" value="WD40/YVTN_repeat-like_dom_sf"/>
</dbReference>
<organism evidence="9">
    <name type="scientific">Hyalella azteca</name>
    <name type="common">Amphipod</name>
    <dbReference type="NCBI Taxonomy" id="294128"/>
    <lineage>
        <taxon>Eukaryota</taxon>
        <taxon>Metazoa</taxon>
        <taxon>Ecdysozoa</taxon>
        <taxon>Arthropoda</taxon>
        <taxon>Crustacea</taxon>
        <taxon>Multicrustacea</taxon>
        <taxon>Malacostraca</taxon>
        <taxon>Eumalacostraca</taxon>
        <taxon>Peracarida</taxon>
        <taxon>Amphipoda</taxon>
        <taxon>Senticaudata</taxon>
        <taxon>Talitrida</taxon>
        <taxon>Talitroidea</taxon>
        <taxon>Hyalellidae</taxon>
        <taxon>Hyalella</taxon>
    </lineage>
</organism>
<reference evidence="9" key="3">
    <citation type="submission" date="2019-06" db="EMBL/GenBank/DDBJ databases">
        <authorList>
            <person name="Poynton C."/>
            <person name="Hasenbein S."/>
            <person name="Benoit J.B."/>
            <person name="Sepulveda M.S."/>
            <person name="Poelchau M.F."/>
            <person name="Murali S.C."/>
            <person name="Chen S."/>
            <person name="Glastad K.M."/>
            <person name="Werren J.H."/>
            <person name="Vineis J.H."/>
            <person name="Bowen J.L."/>
            <person name="Friedrich M."/>
            <person name="Jones J."/>
            <person name="Robertson H.M."/>
            <person name="Feyereisen R."/>
            <person name="Mechler-Hickson A."/>
            <person name="Mathers N."/>
            <person name="Lee C.E."/>
            <person name="Colbourne J.K."/>
            <person name="Biales A."/>
            <person name="Johnston J.S."/>
            <person name="Wellborn G.A."/>
            <person name="Rosendale A.J."/>
            <person name="Cridge A.G."/>
            <person name="Munoz-Torres M.C."/>
            <person name="Bain P.A."/>
            <person name="Manny A.R."/>
            <person name="Major K.M."/>
            <person name="Lambert F.N."/>
            <person name="Vulpe C.D."/>
            <person name="Tuck P."/>
            <person name="Blalock B.J."/>
            <person name="Lin Y.-Y."/>
            <person name="Smith M.E."/>
            <person name="Ochoa-Acuna H."/>
            <person name="Chen M.-J.M."/>
            <person name="Childers C.P."/>
            <person name="Qu J."/>
            <person name="Dugan S."/>
            <person name="Lee S.L."/>
            <person name="Chao H."/>
            <person name="Dinh H."/>
            <person name="Han Y."/>
            <person name="Doddapaneni H."/>
            <person name="Worley K.C."/>
            <person name="Muzny D.M."/>
            <person name="Gibbs R.A."/>
            <person name="Richards S."/>
        </authorList>
    </citation>
    <scope>NUCLEOTIDE SEQUENCE</scope>
    <source>
        <strain evidence="9">HAZT.00-mixed</strain>
        <tissue evidence="9">Whole organism</tissue>
    </source>
</reference>
<gene>
    <name evidence="9" type="ORF">HAZT_HAZT008794</name>
</gene>
<proteinExistence type="predicted"/>
<keyword evidence="7" id="KW-0175">Coiled coil</keyword>
<evidence type="ECO:0000256" key="2">
    <source>
        <dbReference type="ARBA" id="ARBA00004496"/>
    </source>
</evidence>
<keyword evidence="3" id="KW-0963">Cytoplasm</keyword>
<keyword evidence="6" id="KW-0853">WD repeat</keyword>
<dbReference type="OrthoDB" id="9984207at2759"/>
<dbReference type="GO" id="GO:0005737">
    <property type="term" value="C:cytoplasm"/>
    <property type="evidence" value="ECO:0007669"/>
    <property type="project" value="UniProtKB-SubCell"/>
</dbReference>
<protein>
    <recommendedName>
        <fullName evidence="5">WD repeat-containing protein 37</fullName>
    </recommendedName>
</protein>
<dbReference type="Gene3D" id="2.130.10.10">
    <property type="entry name" value="YVTN repeat-like/Quinoprotein amine dehydrogenase"/>
    <property type="match status" value="2"/>
</dbReference>
<dbReference type="Pfam" id="PF00400">
    <property type="entry name" value="WD40"/>
    <property type="match status" value="4"/>
</dbReference>
<accession>A0A6A0HBQ4</accession>
<sequence length="404" mass="44259">MWIASCFSNIFLFFRARLNEWFALIEGEFEALYAQNIALQEKVERLSEQLQQKEDESSKHNSLVTVSDAATNQSSLVQFGGNLYGGNVSTVDSPAITSSSSAGLAAGLSAKQRSQLPPQPHQLKMPKVTFKDVLWQLLAVARARLLSSSAYRHPALSRLSRPPLCSAEWFGSILATDGVWDVDTILRDALLLATASADQTACIWDADSGRVVLQYTGHSGSVNSVKFHPSREIVLTASGDHTAHVWQAAISHDHLFKLQCICIKIDIIPQQRVQSSEDEVEGSGEDEEDGGGGVEGGGYRTRHSTLRTPLLELRAHSGVVSAADWMAGGEQVLTAAWDRLACIYDANTGQLTSQLTGCHDRELTHCCCHPTQRLIATASQDTTFRLYDSRDHRHTVSVFQGHTE</sequence>
<dbReference type="AlphaFoldDB" id="A0A6A0HBQ4"/>
<dbReference type="InterPro" id="IPR036322">
    <property type="entry name" value="WD40_repeat_dom_sf"/>
</dbReference>
<dbReference type="PROSITE" id="PS50294">
    <property type="entry name" value="WD_REPEATS_REGION"/>
    <property type="match status" value="1"/>
</dbReference>
<dbReference type="SUPFAM" id="SSF50978">
    <property type="entry name" value="WD40 repeat-like"/>
    <property type="match status" value="1"/>
</dbReference>
<evidence type="ECO:0000256" key="8">
    <source>
        <dbReference type="SAM" id="MobiDB-lite"/>
    </source>
</evidence>
<dbReference type="SMART" id="SM00320">
    <property type="entry name" value="WD40"/>
    <property type="match status" value="4"/>
</dbReference>
<evidence type="ECO:0000256" key="7">
    <source>
        <dbReference type="SAM" id="Coils"/>
    </source>
</evidence>